<dbReference type="RefSeq" id="WP_182491314.1">
    <property type="nucleotide sequence ID" value="NZ_BAAAOV010000006.1"/>
</dbReference>
<dbReference type="Proteomes" id="UP000585905">
    <property type="component" value="Unassembled WGS sequence"/>
</dbReference>
<evidence type="ECO:0000313" key="4">
    <source>
        <dbReference type="Proteomes" id="UP000585905"/>
    </source>
</evidence>
<name>A0A839EBE7_9MICO</name>
<reference evidence="3 4" key="1">
    <citation type="submission" date="2020-07" db="EMBL/GenBank/DDBJ databases">
        <title>Sequencing the genomes of 1000 actinobacteria strains.</title>
        <authorList>
            <person name="Klenk H.-P."/>
        </authorList>
    </citation>
    <scope>NUCLEOTIDE SEQUENCE [LARGE SCALE GENOMIC DNA]</scope>
    <source>
        <strain evidence="3 4">DSM 19663</strain>
    </source>
</reference>
<comment type="caution">
    <text evidence="3">The sequence shown here is derived from an EMBL/GenBank/DDBJ whole genome shotgun (WGS) entry which is preliminary data.</text>
</comment>
<dbReference type="Pfam" id="PF19516">
    <property type="entry name" value="DUF6049"/>
    <property type="match status" value="1"/>
</dbReference>
<proteinExistence type="predicted"/>
<keyword evidence="2" id="KW-1133">Transmembrane helix</keyword>
<keyword evidence="4" id="KW-1185">Reference proteome</keyword>
<dbReference type="AlphaFoldDB" id="A0A839EBE7"/>
<organism evidence="3 4">
    <name type="scientific">Microcella alkalica</name>
    <dbReference type="NCBI Taxonomy" id="355930"/>
    <lineage>
        <taxon>Bacteria</taxon>
        <taxon>Bacillati</taxon>
        <taxon>Actinomycetota</taxon>
        <taxon>Actinomycetes</taxon>
        <taxon>Micrococcales</taxon>
        <taxon>Microbacteriaceae</taxon>
        <taxon>Microcella</taxon>
    </lineage>
</organism>
<feature type="region of interest" description="Disordered" evidence="1">
    <location>
        <begin position="294"/>
        <end position="345"/>
    </location>
</feature>
<evidence type="ECO:0000313" key="3">
    <source>
        <dbReference type="EMBL" id="MBA8848536.1"/>
    </source>
</evidence>
<dbReference type="InterPro" id="IPR046112">
    <property type="entry name" value="DUF6049"/>
</dbReference>
<gene>
    <name evidence="3" type="ORF">FHX53_002140</name>
</gene>
<evidence type="ECO:0000256" key="2">
    <source>
        <dbReference type="SAM" id="Phobius"/>
    </source>
</evidence>
<keyword evidence="2" id="KW-0472">Membrane</keyword>
<evidence type="ECO:0000256" key="1">
    <source>
        <dbReference type="SAM" id="MobiDB-lite"/>
    </source>
</evidence>
<sequence>MSAERERRGSSAPATPLRALLAMLLLVLLAAPAGIAPTARATTEATGMSGLRLTIAPLGAGIVGPDSPLELRVVATNRSTEATPSGTATMSIAADSPADPAALAAWFGESDADVRLAPVSSVALPALEPGSSATVVLRAESDDVGFAGTWGPRVVEVTAEGEGRMLGSGRSAVVWVPEDATPPTATVVSAVPLTAPGFDGAFIPAEDLEVLTTPGGLLIRTLDAVAGREVAIGVDPRVIASIRILGTAAPESAISFLDRLALIPNDTFALAWADADPLATAHARGVPLPPIEGAGAALDPSVLSPGEPEGADGGDASPAPSDAPDDPDASPSAAPAPSDDAEDLPTLDELSAWPHDIDSLAWPREGTATASALGVLAESGVRAAIIGSGNLDGGRGLVAEAGDLRVLRSDDALSLAARETVAATTEQEFESAAARVSALIAASSASDAAVVPFFTLSRDRLGNSLRLLELLGAIEAMPWARGGSLATASAASGPGVGVIDAAIAEDRLVDVGRMLDAEAADRAFAEVAVEPALITDERRLELLGALSLGWDEETGEAATRFVEASQELRSGVQIVEGSTITLLSDRTSLPVTVQNALDVAIRVFVRVDSATGRLLVEDRRVETIVEPQSQTRALVPVQSLTNGEVPITVSLVDAVDQPVGQSTSVLLNLQAGWETAAIVVMAVLVGGLLAFGLSRDIRRRRMRRRLRAQRGEEETA</sequence>
<feature type="compositionally biased region" description="Low complexity" evidence="1">
    <location>
        <begin position="329"/>
        <end position="338"/>
    </location>
</feature>
<dbReference type="EMBL" id="JACGWX010000005">
    <property type="protein sequence ID" value="MBA8848536.1"/>
    <property type="molecule type" value="Genomic_DNA"/>
</dbReference>
<keyword evidence="2" id="KW-0812">Transmembrane</keyword>
<accession>A0A839EBE7</accession>
<feature type="transmembrane region" description="Helical" evidence="2">
    <location>
        <begin position="671"/>
        <end position="694"/>
    </location>
</feature>
<protein>
    <submittedName>
        <fullName evidence="3">Uncharacterized protein</fullName>
    </submittedName>
</protein>